<dbReference type="OrthoDB" id="9790282at2"/>
<evidence type="ECO:0000256" key="6">
    <source>
        <dbReference type="ARBA" id="ARBA00050652"/>
    </source>
</evidence>
<evidence type="ECO:0000256" key="10">
    <source>
        <dbReference type="ARBA" id="ARBA00066767"/>
    </source>
</evidence>
<dbReference type="SUPFAM" id="SSF55729">
    <property type="entry name" value="Acyl-CoA N-acyltransferases (Nat)"/>
    <property type="match status" value="1"/>
</dbReference>
<dbReference type="EMBL" id="FQXG01000001">
    <property type="protein sequence ID" value="SHG84085.1"/>
    <property type="molecule type" value="Genomic_DNA"/>
</dbReference>
<keyword evidence="3 15" id="KW-0808">Transferase</keyword>
<evidence type="ECO:0000256" key="3">
    <source>
        <dbReference type="ARBA" id="ARBA00022679"/>
    </source>
</evidence>
<dbReference type="Gene3D" id="3.30.70.3550">
    <property type="entry name" value="Leucyl/phenylalanyl-tRNA-protein transferase, N-terminal domain"/>
    <property type="match status" value="1"/>
</dbReference>
<comment type="catalytic activity">
    <reaction evidence="7 15">
        <text>N-terminal L-lysyl-[protein] + L-leucyl-tRNA(Leu) = N-terminal L-leucyl-L-lysyl-[protein] + tRNA(Leu) + H(+)</text>
        <dbReference type="Rhea" id="RHEA:12340"/>
        <dbReference type="Rhea" id="RHEA-COMP:9613"/>
        <dbReference type="Rhea" id="RHEA-COMP:9622"/>
        <dbReference type="Rhea" id="RHEA-COMP:12670"/>
        <dbReference type="Rhea" id="RHEA-COMP:12671"/>
        <dbReference type="ChEBI" id="CHEBI:15378"/>
        <dbReference type="ChEBI" id="CHEBI:65249"/>
        <dbReference type="ChEBI" id="CHEBI:78442"/>
        <dbReference type="ChEBI" id="CHEBI:78494"/>
        <dbReference type="ChEBI" id="CHEBI:133043"/>
        <dbReference type="EC" id="2.3.2.6"/>
    </reaction>
</comment>
<accession>A0A1M5N3R6</accession>
<keyword evidence="4 15" id="KW-0012">Acyltransferase</keyword>
<dbReference type="GO" id="GO:0008914">
    <property type="term" value="F:leucyl-tRNA--protein transferase activity"/>
    <property type="evidence" value="ECO:0007669"/>
    <property type="project" value="UniProtKB-UniRule"/>
</dbReference>
<dbReference type="Proteomes" id="UP000184268">
    <property type="component" value="Unassembled WGS sequence"/>
</dbReference>
<comment type="catalytic activity">
    <reaction evidence="5 15">
        <text>L-phenylalanyl-tRNA(Phe) + an N-terminal L-alpha-aminoacyl-[protein] = an N-terminal L-phenylalanyl-L-alpha-aminoacyl-[protein] + tRNA(Phe)</text>
        <dbReference type="Rhea" id="RHEA:43632"/>
        <dbReference type="Rhea" id="RHEA-COMP:9668"/>
        <dbReference type="Rhea" id="RHEA-COMP:9699"/>
        <dbReference type="Rhea" id="RHEA-COMP:10636"/>
        <dbReference type="Rhea" id="RHEA-COMP:10637"/>
        <dbReference type="ChEBI" id="CHEBI:78442"/>
        <dbReference type="ChEBI" id="CHEBI:78531"/>
        <dbReference type="ChEBI" id="CHEBI:78597"/>
        <dbReference type="ChEBI" id="CHEBI:83561"/>
        <dbReference type="EC" id="2.3.2.6"/>
    </reaction>
</comment>
<proteinExistence type="inferred from homology"/>
<dbReference type="InterPro" id="IPR016181">
    <property type="entry name" value="Acyl_CoA_acyltransferase"/>
</dbReference>
<reference evidence="16 17" key="1">
    <citation type="submission" date="2016-11" db="EMBL/GenBank/DDBJ databases">
        <authorList>
            <person name="Jaros S."/>
            <person name="Januszkiewicz K."/>
            <person name="Wedrychowicz H."/>
        </authorList>
    </citation>
    <scope>NUCLEOTIDE SEQUENCE [LARGE SCALE GENOMIC DNA]</scope>
    <source>
        <strain evidence="16 17">DSM 16917</strain>
    </source>
</reference>
<evidence type="ECO:0000256" key="7">
    <source>
        <dbReference type="ARBA" id="ARBA00051538"/>
    </source>
</evidence>
<evidence type="ECO:0000256" key="2">
    <source>
        <dbReference type="ARBA" id="ARBA00022490"/>
    </source>
</evidence>
<dbReference type="FunFam" id="3.30.70.3550:FF:000001">
    <property type="entry name" value="Leucyl/phenylalanyl-tRNA--protein transferase"/>
    <property type="match status" value="1"/>
</dbReference>
<gene>
    <name evidence="15" type="primary">aat</name>
    <name evidence="16" type="ORF">SAMN02745129_0881</name>
</gene>
<keyword evidence="17" id="KW-1185">Reference proteome</keyword>
<dbReference type="PANTHER" id="PTHR30098:SF2">
    <property type="entry name" value="LEUCYL_PHENYLALANYL-TRNA--PROTEIN TRANSFERASE"/>
    <property type="match status" value="1"/>
</dbReference>
<evidence type="ECO:0000256" key="13">
    <source>
        <dbReference type="ARBA" id="ARBA00077165"/>
    </source>
</evidence>
<dbReference type="Gene3D" id="3.40.630.70">
    <property type="entry name" value="Leucyl/phenylalanyl-tRNA-protein transferase, C-terminal domain"/>
    <property type="match status" value="1"/>
</dbReference>
<protein>
    <recommendedName>
        <fullName evidence="11 15">Leucyl/phenylalanyl-tRNA--protein transferase</fullName>
        <ecNumber evidence="10 15">2.3.2.6</ecNumber>
    </recommendedName>
    <alternativeName>
        <fullName evidence="12 15">L/F-transferase</fullName>
    </alternativeName>
    <alternativeName>
        <fullName evidence="13 15">Leucyltransferase</fullName>
    </alternativeName>
    <alternativeName>
        <fullName evidence="14 15">Phenyalanyltransferase</fullName>
    </alternativeName>
</protein>
<dbReference type="FunFam" id="3.40.630.70:FF:000001">
    <property type="entry name" value="Leucyl/phenylalanyl-tRNA--protein transferase"/>
    <property type="match status" value="1"/>
</dbReference>
<dbReference type="AlphaFoldDB" id="A0A1M5N3R6"/>
<dbReference type="GO" id="GO:0005737">
    <property type="term" value="C:cytoplasm"/>
    <property type="evidence" value="ECO:0007669"/>
    <property type="project" value="UniProtKB-SubCell"/>
</dbReference>
<dbReference type="PANTHER" id="PTHR30098">
    <property type="entry name" value="LEUCYL/PHENYLALANYL-TRNA--PROTEIN TRANSFERASE"/>
    <property type="match status" value="1"/>
</dbReference>
<dbReference type="GO" id="GO:0030163">
    <property type="term" value="P:protein catabolic process"/>
    <property type="evidence" value="ECO:0007669"/>
    <property type="project" value="UniProtKB-UniRule"/>
</dbReference>
<evidence type="ECO:0000313" key="17">
    <source>
        <dbReference type="Proteomes" id="UP000184268"/>
    </source>
</evidence>
<dbReference type="InterPro" id="IPR042221">
    <property type="entry name" value="Leu/Phe-tRNA_Trfase_N"/>
</dbReference>
<comment type="similarity">
    <text evidence="9 15">Belongs to the L/F-transferase family.</text>
</comment>
<comment type="catalytic activity">
    <reaction evidence="6 15">
        <text>N-terminal L-arginyl-[protein] + L-leucyl-tRNA(Leu) = N-terminal L-leucyl-L-arginyl-[protein] + tRNA(Leu) + H(+)</text>
        <dbReference type="Rhea" id="RHEA:50416"/>
        <dbReference type="Rhea" id="RHEA-COMP:9613"/>
        <dbReference type="Rhea" id="RHEA-COMP:9622"/>
        <dbReference type="Rhea" id="RHEA-COMP:12672"/>
        <dbReference type="Rhea" id="RHEA-COMP:12673"/>
        <dbReference type="ChEBI" id="CHEBI:15378"/>
        <dbReference type="ChEBI" id="CHEBI:64719"/>
        <dbReference type="ChEBI" id="CHEBI:78442"/>
        <dbReference type="ChEBI" id="CHEBI:78494"/>
        <dbReference type="ChEBI" id="CHEBI:133044"/>
        <dbReference type="EC" id="2.3.2.6"/>
    </reaction>
</comment>
<keyword evidence="2 15" id="KW-0963">Cytoplasm</keyword>
<evidence type="ECO:0000256" key="12">
    <source>
        <dbReference type="ARBA" id="ARBA00077136"/>
    </source>
</evidence>
<dbReference type="NCBIfam" id="TIGR00667">
    <property type="entry name" value="aat"/>
    <property type="match status" value="1"/>
</dbReference>
<dbReference type="EC" id="2.3.2.6" evidence="10 15"/>
<evidence type="ECO:0000313" key="16">
    <source>
        <dbReference type="EMBL" id="SHG84085.1"/>
    </source>
</evidence>
<evidence type="ECO:0000256" key="14">
    <source>
        <dbReference type="ARBA" id="ARBA00083640"/>
    </source>
</evidence>
<dbReference type="HAMAP" id="MF_00688">
    <property type="entry name" value="Leu_Phe_trans"/>
    <property type="match status" value="1"/>
</dbReference>
<organism evidence="16 17">
    <name type="scientific">Ferrimonas marina</name>
    <dbReference type="NCBI Taxonomy" id="299255"/>
    <lineage>
        <taxon>Bacteria</taxon>
        <taxon>Pseudomonadati</taxon>
        <taxon>Pseudomonadota</taxon>
        <taxon>Gammaproteobacteria</taxon>
        <taxon>Alteromonadales</taxon>
        <taxon>Ferrimonadaceae</taxon>
        <taxon>Ferrimonas</taxon>
    </lineage>
</organism>
<sequence>MLNAVQYLDYRDAPFPPPQQALQEPNGLLAIGGDLSPKRLVRAYRNGIFPWFNDGDPILWWSPDPRAVFYPDQYQVSKSTRRSIRRNGWHFSVNQAFEQVISACAAPRGGEQGTWICAPMRQAYLHLHQLGFAHSIEVWQEQELIGGLYGLGIGAVFCGESMFHRRTDASKAAFFALSSELRRLGVAMIDAQIENDHLRSLGAQVLGRDAFLSQLQRHRDSEVAWAQWRTEQGEWDV</sequence>
<evidence type="ECO:0000256" key="9">
    <source>
        <dbReference type="ARBA" id="ARBA00061535"/>
    </source>
</evidence>
<evidence type="ECO:0000256" key="11">
    <source>
        <dbReference type="ARBA" id="ARBA00074372"/>
    </source>
</evidence>
<dbReference type="InterPro" id="IPR004616">
    <property type="entry name" value="Leu/Phe-tRNA_Trfase"/>
</dbReference>
<comment type="subcellular location">
    <subcellularLocation>
        <location evidence="1 15">Cytoplasm</location>
    </subcellularLocation>
</comment>
<dbReference type="STRING" id="299255.SAMN02745129_0881"/>
<dbReference type="RefSeq" id="WP_067654377.1">
    <property type="nucleotide sequence ID" value="NZ_FQXG01000001.1"/>
</dbReference>
<evidence type="ECO:0000256" key="8">
    <source>
        <dbReference type="ARBA" id="ARBA00054043"/>
    </source>
</evidence>
<dbReference type="InterPro" id="IPR042203">
    <property type="entry name" value="Leu/Phe-tRNA_Trfase_C"/>
</dbReference>
<evidence type="ECO:0000256" key="15">
    <source>
        <dbReference type="HAMAP-Rule" id="MF_00688"/>
    </source>
</evidence>
<evidence type="ECO:0000256" key="1">
    <source>
        <dbReference type="ARBA" id="ARBA00004496"/>
    </source>
</evidence>
<evidence type="ECO:0000256" key="5">
    <source>
        <dbReference type="ARBA" id="ARBA00050607"/>
    </source>
</evidence>
<name>A0A1M5N3R6_9GAMM</name>
<evidence type="ECO:0000256" key="4">
    <source>
        <dbReference type="ARBA" id="ARBA00023315"/>
    </source>
</evidence>
<comment type="function">
    <text evidence="8 15">Functions in the N-end rule pathway of protein degradation where it conjugates Leu, Phe and, less efficiently, Met from aminoacyl-tRNAs to the N-termini of proteins containing an N-terminal arginine or lysine.</text>
</comment>
<dbReference type="Pfam" id="PF03588">
    <property type="entry name" value="Leu_Phe_trans"/>
    <property type="match status" value="1"/>
</dbReference>